<dbReference type="EMBL" id="CP045643">
    <property type="protein sequence ID" value="QFZ73292.1"/>
    <property type="molecule type" value="Genomic_DNA"/>
</dbReference>
<accession>A0A5Q0L8C7</accession>
<feature type="region of interest" description="Disordered" evidence="1">
    <location>
        <begin position="83"/>
        <end position="103"/>
    </location>
</feature>
<protein>
    <recommendedName>
        <fullName evidence="4">Tetratricopeptide repeat protein</fullName>
    </recommendedName>
</protein>
<name>A0A5Q0L8C7_9ACTN</name>
<dbReference type="KEGG" id="sfy:GFH48_08465"/>
<reference evidence="2 3" key="1">
    <citation type="submission" date="2019-10" db="EMBL/GenBank/DDBJ databases">
        <title>A novel species.</title>
        <authorList>
            <person name="Gao J."/>
        </authorList>
    </citation>
    <scope>NUCLEOTIDE SEQUENCE [LARGE SCALE GENOMIC DNA]</scope>
    <source>
        <strain evidence="2 3">QMT-28</strain>
    </source>
</reference>
<proteinExistence type="predicted"/>
<dbReference type="InterPro" id="IPR011990">
    <property type="entry name" value="TPR-like_helical_dom_sf"/>
</dbReference>
<dbReference type="RefSeq" id="WP_153287657.1">
    <property type="nucleotide sequence ID" value="NZ_CP045643.1"/>
</dbReference>
<organism evidence="2 3">
    <name type="scientific">Streptomyces fagopyri</name>
    <dbReference type="NCBI Taxonomy" id="2662397"/>
    <lineage>
        <taxon>Bacteria</taxon>
        <taxon>Bacillati</taxon>
        <taxon>Actinomycetota</taxon>
        <taxon>Actinomycetes</taxon>
        <taxon>Kitasatosporales</taxon>
        <taxon>Streptomycetaceae</taxon>
        <taxon>Streptomyces</taxon>
    </lineage>
</organism>
<evidence type="ECO:0000313" key="2">
    <source>
        <dbReference type="EMBL" id="QFZ73292.1"/>
    </source>
</evidence>
<keyword evidence="3" id="KW-1185">Reference proteome</keyword>
<sequence>MPSQAELRRAAETGSPQALNQYGVRLRIDGRLEEAVEVLTPAAESGHQDATANLALTLLSLGRGEEAAVWFERNGPMGETMARRIRERPDDDDAPGSSGRPAH</sequence>
<dbReference type="Proteomes" id="UP000326179">
    <property type="component" value="Chromosome"/>
</dbReference>
<evidence type="ECO:0000256" key="1">
    <source>
        <dbReference type="SAM" id="MobiDB-lite"/>
    </source>
</evidence>
<dbReference type="SUPFAM" id="SSF81901">
    <property type="entry name" value="HCP-like"/>
    <property type="match status" value="1"/>
</dbReference>
<evidence type="ECO:0008006" key="4">
    <source>
        <dbReference type="Google" id="ProtNLM"/>
    </source>
</evidence>
<evidence type="ECO:0000313" key="3">
    <source>
        <dbReference type="Proteomes" id="UP000326179"/>
    </source>
</evidence>
<dbReference type="Gene3D" id="1.25.40.10">
    <property type="entry name" value="Tetratricopeptide repeat domain"/>
    <property type="match status" value="1"/>
</dbReference>
<dbReference type="AlphaFoldDB" id="A0A5Q0L8C7"/>
<gene>
    <name evidence="2" type="ORF">GFH48_08465</name>
</gene>